<feature type="domain" description="C2H2-type" evidence="7">
    <location>
        <begin position="78"/>
        <end position="108"/>
    </location>
</feature>
<dbReference type="EMBL" id="AFYH01097194">
    <property type="status" value="NOT_ANNOTATED_CDS"/>
    <property type="molecule type" value="Genomic_DNA"/>
</dbReference>
<protein>
    <recommendedName>
        <fullName evidence="7">C2H2-type domain-containing protein</fullName>
    </recommendedName>
</protein>
<dbReference type="PROSITE" id="PS00028">
    <property type="entry name" value="ZINC_FINGER_C2H2_1"/>
    <property type="match status" value="8"/>
</dbReference>
<feature type="domain" description="C2H2-type" evidence="7">
    <location>
        <begin position="195"/>
        <end position="222"/>
    </location>
</feature>
<accession>H3B3F2</accession>
<dbReference type="Ensembl" id="ENSLACT00000016537.1">
    <property type="protein sequence ID" value="ENSLACP00000016423.1"/>
    <property type="gene ID" value="ENSLACG00000014469.1"/>
</dbReference>
<dbReference type="Pfam" id="PF22110">
    <property type="entry name" value="TFIIIA_zf-C2H2"/>
    <property type="match status" value="1"/>
</dbReference>
<keyword evidence="4" id="KW-0862">Zinc</keyword>
<keyword evidence="1" id="KW-0479">Metal-binding</keyword>
<dbReference type="PROSITE" id="PS50157">
    <property type="entry name" value="ZINC_FINGER_C2H2_2"/>
    <property type="match status" value="7"/>
</dbReference>
<dbReference type="Pfam" id="PF00096">
    <property type="entry name" value="zf-C2H2"/>
    <property type="match status" value="2"/>
</dbReference>
<dbReference type="eggNOG" id="KOG1721">
    <property type="taxonomic scope" value="Eukaryota"/>
</dbReference>
<dbReference type="Gene3D" id="3.30.160.60">
    <property type="entry name" value="Classic Zinc Finger"/>
    <property type="match status" value="6"/>
</dbReference>
<evidence type="ECO:0000256" key="4">
    <source>
        <dbReference type="ARBA" id="ARBA00022833"/>
    </source>
</evidence>
<dbReference type="InterPro" id="IPR054599">
    <property type="entry name" value="TFIIIA_Zfn-C2H2"/>
</dbReference>
<keyword evidence="2" id="KW-0677">Repeat</keyword>
<dbReference type="InterPro" id="IPR036236">
    <property type="entry name" value="Znf_C2H2_sf"/>
</dbReference>
<feature type="domain" description="C2H2-type" evidence="7">
    <location>
        <begin position="48"/>
        <end position="77"/>
    </location>
</feature>
<reference evidence="8" key="3">
    <citation type="submission" date="2025-09" db="UniProtKB">
        <authorList>
            <consortium name="Ensembl"/>
        </authorList>
    </citation>
    <scope>IDENTIFICATION</scope>
</reference>
<dbReference type="AlphaFoldDB" id="H3B3F2"/>
<dbReference type="GO" id="GO:0008270">
    <property type="term" value="F:zinc ion binding"/>
    <property type="evidence" value="ECO:0007669"/>
    <property type="project" value="UniProtKB-KW"/>
</dbReference>
<dbReference type="GO" id="GO:0005634">
    <property type="term" value="C:nucleus"/>
    <property type="evidence" value="ECO:0007669"/>
    <property type="project" value="TreeGrafter"/>
</dbReference>
<dbReference type="PANTHER" id="PTHR46179:SF28">
    <property type="entry name" value="SI:DKEY-208K4.2 PROTEIN"/>
    <property type="match status" value="1"/>
</dbReference>
<dbReference type="GO" id="GO:0003723">
    <property type="term" value="F:RNA binding"/>
    <property type="evidence" value="ECO:0007669"/>
    <property type="project" value="UniProtKB-KW"/>
</dbReference>
<dbReference type="FunFam" id="3.30.160.60:FF:000007">
    <property type="entry name" value="Basic krueppel-like factor 3"/>
    <property type="match status" value="1"/>
</dbReference>
<dbReference type="EMBL" id="AFYH01097193">
    <property type="status" value="NOT_ANNOTATED_CDS"/>
    <property type="molecule type" value="Genomic_DNA"/>
</dbReference>
<dbReference type="HOGENOM" id="CLU_002678_91_0_1"/>
<dbReference type="PANTHER" id="PTHR46179">
    <property type="entry name" value="ZINC FINGER PROTEIN"/>
    <property type="match status" value="1"/>
</dbReference>
<keyword evidence="5" id="KW-0694">RNA-binding</keyword>
<evidence type="ECO:0000259" key="7">
    <source>
        <dbReference type="PROSITE" id="PS50157"/>
    </source>
</evidence>
<name>H3B3F2_LATCH</name>
<feature type="domain" description="C2H2-type" evidence="7">
    <location>
        <begin position="140"/>
        <end position="166"/>
    </location>
</feature>
<gene>
    <name evidence="8" type="primary">42SP43</name>
</gene>
<dbReference type="SMART" id="SM00355">
    <property type="entry name" value="ZnF_C2H2"/>
    <property type="match status" value="9"/>
</dbReference>
<dbReference type="OMA" id="CQCAVAG"/>
<feature type="domain" description="C2H2-type" evidence="7">
    <location>
        <begin position="18"/>
        <end position="47"/>
    </location>
</feature>
<evidence type="ECO:0000313" key="8">
    <source>
        <dbReference type="Ensembl" id="ENSLACP00000016423.1"/>
    </source>
</evidence>
<reference evidence="8" key="2">
    <citation type="submission" date="2025-08" db="UniProtKB">
        <authorList>
            <consortium name="Ensembl"/>
        </authorList>
    </citation>
    <scope>IDENTIFICATION</scope>
</reference>
<feature type="domain" description="C2H2-type" evidence="7">
    <location>
        <begin position="254"/>
        <end position="283"/>
    </location>
</feature>
<reference evidence="9" key="1">
    <citation type="submission" date="2011-08" db="EMBL/GenBank/DDBJ databases">
        <title>The draft genome of Latimeria chalumnae.</title>
        <authorList>
            <person name="Di Palma F."/>
            <person name="Alfoldi J."/>
            <person name="Johnson J."/>
            <person name="Berlin A."/>
            <person name="Gnerre S."/>
            <person name="Jaffe D."/>
            <person name="MacCallum I."/>
            <person name="Young S."/>
            <person name="Walker B.J."/>
            <person name="Lander E."/>
            <person name="Lindblad-Toh K."/>
        </authorList>
    </citation>
    <scope>NUCLEOTIDE SEQUENCE [LARGE SCALE GENOMIC DNA]</scope>
    <source>
        <strain evidence="9">Wild caught</strain>
    </source>
</reference>
<proteinExistence type="predicted"/>
<evidence type="ECO:0000256" key="6">
    <source>
        <dbReference type="PROSITE-ProRule" id="PRU00042"/>
    </source>
</evidence>
<feature type="domain" description="C2H2-type" evidence="7">
    <location>
        <begin position="110"/>
        <end position="135"/>
    </location>
</feature>
<evidence type="ECO:0000256" key="3">
    <source>
        <dbReference type="ARBA" id="ARBA00022771"/>
    </source>
</evidence>
<dbReference type="InterPro" id="IPR013087">
    <property type="entry name" value="Znf_C2H2_type"/>
</dbReference>
<evidence type="ECO:0000256" key="2">
    <source>
        <dbReference type="ARBA" id="ARBA00022737"/>
    </source>
</evidence>
<organism evidence="8 9">
    <name type="scientific">Latimeria chalumnae</name>
    <name type="common">Coelacanth</name>
    <dbReference type="NCBI Taxonomy" id="7897"/>
    <lineage>
        <taxon>Eukaryota</taxon>
        <taxon>Metazoa</taxon>
        <taxon>Chordata</taxon>
        <taxon>Craniata</taxon>
        <taxon>Vertebrata</taxon>
        <taxon>Euteleostomi</taxon>
        <taxon>Coelacanthiformes</taxon>
        <taxon>Coelacanthidae</taxon>
        <taxon>Latimeria</taxon>
    </lineage>
</organism>
<dbReference type="InParanoid" id="H3B3F2"/>
<dbReference type="GeneTree" id="ENSGT00940000165750"/>
<evidence type="ECO:0000256" key="5">
    <source>
        <dbReference type="ARBA" id="ARBA00022884"/>
    </source>
</evidence>
<keyword evidence="3 6" id="KW-0863">Zinc-finger</keyword>
<keyword evidence="9" id="KW-1185">Reference proteome</keyword>
<sequence length="371" mass="43924">LVLLGRMATVDGALSKHFSCSYEGCGATYTREWKLKEHFTVHTGEKPQACDYPGCERRFSRKSHLQRHKLLHEGQKQIRCAQADCKAEFYTKDKLKRHVEYVHGKKEEYFKCNYEDCGSTFKKRQAYKAHLTEHTKVLAFVCRKAECGMKFESVVKRNAHEKKHNGYPCTARDCQLVLPTWTKLLGHLETHTAEYKCDQCSKVFKKQDALRRHRRSHALKKRVLMCPKEDCKMCFTTIFNLQHHIRRHLQILKYSCYFPGCTKLFSMRESLIRHLVVHDPERKQLKLERGRPSVKWQKRLQNSRKNGRHMILVEDNLTRLFNQKLGFRPKPIVESDLSSLFNERKFRHPVSQEVYLKNLFEKRPAEVLEKS</sequence>
<evidence type="ECO:0000313" key="9">
    <source>
        <dbReference type="Proteomes" id="UP000008672"/>
    </source>
</evidence>
<dbReference type="Proteomes" id="UP000008672">
    <property type="component" value="Unassembled WGS sequence"/>
</dbReference>
<dbReference type="SUPFAM" id="SSF57667">
    <property type="entry name" value="beta-beta-alpha zinc fingers"/>
    <property type="match status" value="5"/>
</dbReference>
<dbReference type="Pfam" id="PF13912">
    <property type="entry name" value="zf-C2H2_6"/>
    <property type="match status" value="1"/>
</dbReference>
<evidence type="ECO:0000256" key="1">
    <source>
        <dbReference type="ARBA" id="ARBA00022723"/>
    </source>
</evidence>
<dbReference type="InterPro" id="IPR051061">
    <property type="entry name" value="Zinc_finger_trans_reg"/>
</dbReference>
<dbReference type="STRING" id="7897.ENSLACP00000016423"/>